<dbReference type="InterPro" id="IPR036388">
    <property type="entry name" value="WH-like_DNA-bd_sf"/>
</dbReference>
<evidence type="ECO:0000259" key="4">
    <source>
        <dbReference type="Pfam" id="PF00891"/>
    </source>
</evidence>
<evidence type="ECO:0000256" key="3">
    <source>
        <dbReference type="ARBA" id="ARBA00022691"/>
    </source>
</evidence>
<keyword evidence="6" id="KW-0830">Ubiquinone</keyword>
<keyword evidence="1 6" id="KW-0489">Methyltransferase</keyword>
<dbReference type="PANTHER" id="PTHR43712">
    <property type="entry name" value="PUTATIVE (AFU_ORTHOLOGUE AFUA_4G14580)-RELATED"/>
    <property type="match status" value="1"/>
</dbReference>
<feature type="domain" description="O-methyltransferase dimerisation" evidence="5">
    <location>
        <begin position="14"/>
        <end position="86"/>
    </location>
</feature>
<dbReference type="Gene3D" id="1.10.10.10">
    <property type="entry name" value="Winged helix-like DNA-binding domain superfamily/Winged helix DNA-binding domain"/>
    <property type="match status" value="1"/>
</dbReference>
<proteinExistence type="predicted"/>
<dbReference type="RefSeq" id="WP_145416599.1">
    <property type="nucleotide sequence ID" value="NZ_CP036526.1"/>
</dbReference>
<organism evidence="6 7">
    <name type="scientific">Stieleria marina</name>
    <dbReference type="NCBI Taxonomy" id="1930275"/>
    <lineage>
        <taxon>Bacteria</taxon>
        <taxon>Pseudomonadati</taxon>
        <taxon>Planctomycetota</taxon>
        <taxon>Planctomycetia</taxon>
        <taxon>Pirellulales</taxon>
        <taxon>Pirellulaceae</taxon>
        <taxon>Stieleria</taxon>
    </lineage>
</organism>
<dbReference type="Gene3D" id="3.40.50.150">
    <property type="entry name" value="Vaccinia Virus protein VP39"/>
    <property type="match status" value="1"/>
</dbReference>
<dbReference type="Pfam" id="PF00891">
    <property type="entry name" value="Methyltransf_2"/>
    <property type="match status" value="1"/>
</dbReference>
<dbReference type="GO" id="GO:0032259">
    <property type="term" value="P:methylation"/>
    <property type="evidence" value="ECO:0007669"/>
    <property type="project" value="UniProtKB-KW"/>
</dbReference>
<dbReference type="EMBL" id="CP036526">
    <property type="protein sequence ID" value="QDT09116.1"/>
    <property type="molecule type" value="Genomic_DNA"/>
</dbReference>
<reference evidence="6 7" key="1">
    <citation type="submission" date="2019-02" db="EMBL/GenBank/DDBJ databases">
        <title>Deep-cultivation of Planctomycetes and their phenomic and genomic characterization uncovers novel biology.</title>
        <authorList>
            <person name="Wiegand S."/>
            <person name="Jogler M."/>
            <person name="Boedeker C."/>
            <person name="Pinto D."/>
            <person name="Vollmers J."/>
            <person name="Rivas-Marin E."/>
            <person name="Kohn T."/>
            <person name="Peeters S.H."/>
            <person name="Heuer A."/>
            <person name="Rast P."/>
            <person name="Oberbeckmann S."/>
            <person name="Bunk B."/>
            <person name="Jeske O."/>
            <person name="Meyerdierks A."/>
            <person name="Storesund J.E."/>
            <person name="Kallscheuer N."/>
            <person name="Luecker S."/>
            <person name="Lage O.M."/>
            <person name="Pohl T."/>
            <person name="Merkel B.J."/>
            <person name="Hornburger P."/>
            <person name="Mueller R.-W."/>
            <person name="Bruemmer F."/>
            <person name="Labrenz M."/>
            <person name="Spormann A.M."/>
            <person name="Op den Camp H."/>
            <person name="Overmann J."/>
            <person name="Amann R."/>
            <person name="Jetten M.S.M."/>
            <person name="Mascher T."/>
            <person name="Medema M.H."/>
            <person name="Devos D.P."/>
            <person name="Kaster A.-K."/>
            <person name="Ovreas L."/>
            <person name="Rohde M."/>
            <person name="Galperin M.Y."/>
            <person name="Jogler C."/>
        </authorList>
    </citation>
    <scope>NUCLEOTIDE SEQUENCE [LARGE SCALE GENOMIC DNA]</scope>
    <source>
        <strain evidence="6 7">K23_9</strain>
    </source>
</reference>
<keyword evidence="3" id="KW-0949">S-adenosyl-L-methionine</keyword>
<gene>
    <name evidence="6" type="ORF">K239x_10610</name>
</gene>
<dbReference type="InterPro" id="IPR012967">
    <property type="entry name" value="COMT_dimerisation"/>
</dbReference>
<name>A0A517NPR7_9BACT</name>
<dbReference type="InterPro" id="IPR029063">
    <property type="entry name" value="SAM-dependent_MTases_sf"/>
</dbReference>
<feature type="domain" description="O-methyltransferase C-terminal" evidence="4">
    <location>
        <begin position="150"/>
        <end position="297"/>
    </location>
</feature>
<dbReference type="PIRSF" id="PIRSF005739">
    <property type="entry name" value="O-mtase"/>
    <property type="match status" value="1"/>
</dbReference>
<accession>A0A517NPR7</accession>
<dbReference type="GO" id="GO:0046983">
    <property type="term" value="F:protein dimerization activity"/>
    <property type="evidence" value="ECO:0007669"/>
    <property type="project" value="InterPro"/>
</dbReference>
<keyword evidence="2 6" id="KW-0808">Transferase</keyword>
<protein>
    <submittedName>
        <fullName evidence="6">Ubiquinone/menaquinone biosynthesis methyltransferase</fullName>
    </submittedName>
</protein>
<dbReference type="SUPFAM" id="SSF53335">
    <property type="entry name" value="S-adenosyl-L-methionine-dependent methyltransferases"/>
    <property type="match status" value="1"/>
</dbReference>
<dbReference type="PANTHER" id="PTHR43712:SF2">
    <property type="entry name" value="O-METHYLTRANSFERASE CICE"/>
    <property type="match status" value="1"/>
</dbReference>
<dbReference type="SUPFAM" id="SSF46785">
    <property type="entry name" value="Winged helix' DNA-binding domain"/>
    <property type="match status" value="1"/>
</dbReference>
<evidence type="ECO:0000313" key="6">
    <source>
        <dbReference type="EMBL" id="QDT09116.1"/>
    </source>
</evidence>
<dbReference type="InterPro" id="IPR001077">
    <property type="entry name" value="COMT_C"/>
</dbReference>
<dbReference type="CDD" id="cd02440">
    <property type="entry name" value="AdoMet_MTases"/>
    <property type="match status" value="1"/>
</dbReference>
<evidence type="ECO:0000256" key="1">
    <source>
        <dbReference type="ARBA" id="ARBA00022603"/>
    </source>
</evidence>
<dbReference type="InterPro" id="IPR036390">
    <property type="entry name" value="WH_DNA-bd_sf"/>
</dbReference>
<evidence type="ECO:0000259" key="5">
    <source>
        <dbReference type="Pfam" id="PF08100"/>
    </source>
</evidence>
<evidence type="ECO:0000256" key="2">
    <source>
        <dbReference type="ARBA" id="ARBA00022679"/>
    </source>
</evidence>
<dbReference type="OrthoDB" id="242883at2"/>
<dbReference type="GO" id="GO:0008171">
    <property type="term" value="F:O-methyltransferase activity"/>
    <property type="evidence" value="ECO:0007669"/>
    <property type="project" value="InterPro"/>
</dbReference>
<keyword evidence="7" id="KW-1185">Reference proteome</keyword>
<dbReference type="AlphaFoldDB" id="A0A517NPR7"/>
<dbReference type="Pfam" id="PF08100">
    <property type="entry name" value="Dimerisation"/>
    <property type="match status" value="1"/>
</dbReference>
<evidence type="ECO:0000313" key="7">
    <source>
        <dbReference type="Proteomes" id="UP000319817"/>
    </source>
</evidence>
<dbReference type="InterPro" id="IPR016461">
    <property type="entry name" value="COMT-like"/>
</dbReference>
<sequence length="327" mass="35227">MSAQDRTLDQYHEFMQVNAVSHLMRTARQVGIIDQLRKGQHTAGELADTLSLQTGTLALMLDALVAIGTVERYDDDYALSRAAALLCQYDEDLGDQRWRRLADALQKSGSDIDDAAHHAYVAATQWVHTPSAIQAAEILNIGGEDEILGPKILDIGGGSAVWSCAMAHQDAQANLTVVDQENAIEAARTMANSIDLMDRFDAVVGDPMTTELGSDKFDIAVIAQRVSALGDDAAAKMMKRAVQAVRPGGRVVVIDLFRLPTKPNLSEAIEALKLNLETQQGHMRSLEQGKELFAEAGLGLVQFSFLAASRTNLGLMVGVKPSSEATA</sequence>
<dbReference type="Proteomes" id="UP000319817">
    <property type="component" value="Chromosome"/>
</dbReference>